<protein>
    <submittedName>
        <fullName evidence="1">Uncharacterized protein</fullName>
    </submittedName>
</protein>
<reference evidence="2" key="1">
    <citation type="journal article" date="2010" name="PLoS ONE">
        <title>The Arthrobacter arilaitensis Re117 genome sequence reveals its genetic adaptation to the surface of cheese.</title>
        <authorList>
            <person name="Monnet C."/>
            <person name="Loux V."/>
            <person name="Gibrat J.F."/>
            <person name="Spinnler E."/>
            <person name="Barbe V."/>
            <person name="Vacherie B."/>
            <person name="Gavory F."/>
            <person name="Gourbeyre E."/>
            <person name="Siguier P."/>
            <person name="Chandler M."/>
            <person name="Elleuch R."/>
            <person name="Irlinger F."/>
            <person name="Vallaeys T."/>
        </authorList>
    </citation>
    <scope>NUCLEOTIDE SEQUENCE</scope>
    <source>
        <strain evidence="2">DSM 16368 / CIP 108037 / IAM 15318 / JCM 13566 / Re117</strain>
    </source>
</reference>
<reference evidence="2" key="2">
    <citation type="submission" date="2010-07" db="EMBL/GenBank/DDBJ databases">
        <title>Complete genome sequence of Arthrobacter arilaitensis (strain DSM 16368 / CIP 108037 / JCM 13566 / Re117).</title>
        <authorList>
            <person name="Genoscope."/>
        </authorList>
    </citation>
    <scope>NUCLEOTIDE SEQUENCE [LARGE SCALE GENOMIC DNA]</scope>
    <source>
        <strain evidence="2">DSM 16368 / CIP 108037 / IAM 15318 / JCM 13566 / Re117</strain>
        <plasmid evidence="2">pRE117-2</plasmid>
    </source>
</reference>
<evidence type="ECO:0000313" key="2">
    <source>
        <dbReference type="Proteomes" id="UP000006878"/>
    </source>
</evidence>
<accession>A0ABM9PSS8</accession>
<dbReference type="Proteomes" id="UP000006878">
    <property type="component" value="Plasmid pRE117-2"/>
</dbReference>
<keyword evidence="1" id="KW-0614">Plasmid</keyword>
<geneLocation type="plasmid" evidence="1 2">
    <name>pRE117-2</name>
</geneLocation>
<name>A0ABM9PSS8_GLUAR</name>
<gene>
    <name evidence="1" type="ordered locus">AARI_pII00040</name>
</gene>
<sequence length="48" mass="5511">MPDISSPEPLDMHWESSSKCDLELLSYPEKTIPTWYLVELCLKFPAAV</sequence>
<keyword evidence="2" id="KW-1185">Reference proteome</keyword>
<proteinExistence type="predicted"/>
<evidence type="ECO:0000313" key="1">
    <source>
        <dbReference type="EMBL" id="CBQ74091.1"/>
    </source>
</evidence>
<dbReference type="EMBL" id="FQ311476">
    <property type="protein sequence ID" value="CBQ74091.1"/>
    <property type="molecule type" value="Genomic_DNA"/>
</dbReference>
<organism evidence="1 2">
    <name type="scientific">Glutamicibacter arilaitensis (strain DSM 16368 / CIP 108037 / IAM 15318 / JCM 13566 / NCIMB 14258 / Re117)</name>
    <name type="common">Arthrobacter arilaitensis</name>
    <dbReference type="NCBI Taxonomy" id="861360"/>
    <lineage>
        <taxon>Bacteria</taxon>
        <taxon>Bacillati</taxon>
        <taxon>Actinomycetota</taxon>
        <taxon>Actinomycetes</taxon>
        <taxon>Micrococcales</taxon>
        <taxon>Micrococcaceae</taxon>
        <taxon>Glutamicibacter</taxon>
    </lineage>
</organism>